<dbReference type="NCBIfam" id="TIGR04183">
    <property type="entry name" value="Por_Secre_tail"/>
    <property type="match status" value="1"/>
</dbReference>
<keyword evidence="3" id="KW-1185">Reference proteome</keyword>
<dbReference type="AlphaFoldDB" id="A0A0S4N9R5"/>
<evidence type="ECO:0000259" key="1">
    <source>
        <dbReference type="Pfam" id="PF18962"/>
    </source>
</evidence>
<accession>A0A0S4N9R5</accession>
<evidence type="ECO:0000313" key="3">
    <source>
        <dbReference type="Proteomes" id="UP000320623"/>
    </source>
</evidence>
<dbReference type="Pfam" id="PF07494">
    <property type="entry name" value="Reg_prop"/>
    <property type="match status" value="2"/>
</dbReference>
<dbReference type="Pfam" id="PF18962">
    <property type="entry name" value="Por_Secre_tail"/>
    <property type="match status" value="1"/>
</dbReference>
<feature type="non-terminal residue" evidence="2">
    <location>
        <position position="1"/>
    </location>
</feature>
<dbReference type="InterPro" id="IPR015943">
    <property type="entry name" value="WD40/YVTN_repeat-like_dom_sf"/>
</dbReference>
<protein>
    <submittedName>
        <fullName evidence="2">Por secretion system C-terminal sorting domain-containing protein</fullName>
    </submittedName>
</protein>
<feature type="domain" description="Secretion system C-terminal sorting" evidence="1">
    <location>
        <begin position="149"/>
        <end position="224"/>
    </location>
</feature>
<dbReference type="EMBL" id="FAOO01000018">
    <property type="protein sequence ID" value="CUU08034.1"/>
    <property type="molecule type" value="Genomic_DNA"/>
</dbReference>
<dbReference type="Gene3D" id="2.60.40.4070">
    <property type="match status" value="1"/>
</dbReference>
<evidence type="ECO:0000313" key="2">
    <source>
        <dbReference type="EMBL" id="CUU08034.1"/>
    </source>
</evidence>
<dbReference type="InterPro" id="IPR011110">
    <property type="entry name" value="Reg_prop"/>
</dbReference>
<reference evidence="3" key="1">
    <citation type="submission" date="2015-11" db="EMBL/GenBank/DDBJ databases">
        <authorList>
            <person name="Varghese N."/>
        </authorList>
    </citation>
    <scope>NUCLEOTIDE SEQUENCE [LARGE SCALE GENOMIC DNA]</scope>
</reference>
<dbReference type="Gene3D" id="2.130.10.10">
    <property type="entry name" value="YVTN repeat-like/Quinoprotein amine dehydrogenase"/>
    <property type="match status" value="2"/>
</dbReference>
<proteinExistence type="predicted"/>
<dbReference type="SUPFAM" id="SSF63829">
    <property type="entry name" value="Calcium-dependent phosphotriesterase"/>
    <property type="match status" value="1"/>
</dbReference>
<dbReference type="STRING" id="1643428.GCA_001442855_01924"/>
<sequence length="227" mass="25526">WTIYNASNSGLPSNYINAIAIDGQDNLWIGTEEGLAKFDGVNWTVYNSSNSGLPSKYVNAIAFDKEGNKWIGTNNGLAKFDGVNWTVYKTYNSGLPDNSVKTIVIDISGNKWIGTWGYGLAVYREGGVIIKVEDEKTKFPEKYVLYQNYPNPFNPNTKIEFELPEKANIKLTINDILGREIEKLVDKEYNSGKYQVEFNGSNLPGGVYFYRLEAGKFVSVKKMILLK</sequence>
<organism evidence="2 3">
    <name type="scientific">Candidatus Thermokryptus mobilis</name>
    <dbReference type="NCBI Taxonomy" id="1643428"/>
    <lineage>
        <taxon>Bacteria</taxon>
        <taxon>Pseudomonadati</taxon>
        <taxon>Candidatus Kryptoniota</taxon>
        <taxon>Candidatus Thermokryptus</taxon>
    </lineage>
</organism>
<dbReference type="RefSeq" id="WP_181180333.1">
    <property type="nucleotide sequence ID" value="NZ_FAOO01000018.1"/>
</dbReference>
<name>A0A0S4N9R5_9BACT</name>
<dbReference type="InterPro" id="IPR026444">
    <property type="entry name" value="Secre_tail"/>
</dbReference>
<dbReference type="Proteomes" id="UP000320623">
    <property type="component" value="Unassembled WGS sequence"/>
</dbReference>
<gene>
    <name evidence="2" type="ORF">JGI1_01963</name>
</gene>